<dbReference type="OrthoDB" id="5638916at2"/>
<name>A0A378LA18_9GAMM</name>
<keyword evidence="4" id="KW-1185">Reference proteome</keyword>
<reference evidence="3 5" key="2">
    <citation type="submission" date="2018-06" db="EMBL/GenBank/DDBJ databases">
        <authorList>
            <consortium name="Pathogen Informatics"/>
            <person name="Doyle S."/>
        </authorList>
    </citation>
    <scope>NUCLEOTIDE SEQUENCE [LARGE SCALE GENOMIC DNA]</scope>
    <source>
        <strain evidence="3 5">NCTC11991</strain>
    </source>
</reference>
<protein>
    <recommendedName>
        <fullName evidence="6">Secreted protein</fullName>
    </recommendedName>
</protein>
<evidence type="ECO:0008006" key="6">
    <source>
        <dbReference type="Google" id="ProtNLM"/>
    </source>
</evidence>
<accession>A0A378LA18</accession>
<organism evidence="3 5">
    <name type="scientific">Legionella steigerwaltii</name>
    <dbReference type="NCBI Taxonomy" id="460"/>
    <lineage>
        <taxon>Bacteria</taxon>
        <taxon>Pseudomonadati</taxon>
        <taxon>Pseudomonadota</taxon>
        <taxon>Gammaproteobacteria</taxon>
        <taxon>Legionellales</taxon>
        <taxon>Legionellaceae</taxon>
        <taxon>Legionella</taxon>
    </lineage>
</organism>
<dbReference type="EMBL" id="LNYZ01000032">
    <property type="protein sequence ID" value="KTD71516.1"/>
    <property type="molecule type" value="Genomic_DNA"/>
</dbReference>
<feature type="signal peptide" evidence="1">
    <location>
        <begin position="1"/>
        <end position="20"/>
    </location>
</feature>
<dbReference type="Proteomes" id="UP000255110">
    <property type="component" value="Unassembled WGS sequence"/>
</dbReference>
<dbReference type="RefSeq" id="WP_058478446.1">
    <property type="nucleotide sequence ID" value="NZ_CAAAIO010000042.1"/>
</dbReference>
<sequence length="151" mass="15932">MNRSFFLITSGTMLTITVIAAPSSSIVTLSGGGNVAPATSLSLSLNGLIPAVNYNVVCYIDTQNPFQYVLLGSTLGDSTSKITSYSLNGNYVIQDQLQVGQNLVVVNGTFNSPSSSTINFTNLDQANSFNLNNCFGIPQKVPSPSTIGERL</sequence>
<dbReference type="AlphaFoldDB" id="A0A378LA18"/>
<reference evidence="2 4" key="1">
    <citation type="submission" date="2015-11" db="EMBL/GenBank/DDBJ databases">
        <title>Genomic analysis of 38 Legionella species identifies large and diverse effector repertoires.</title>
        <authorList>
            <person name="Burstein D."/>
            <person name="Amaro F."/>
            <person name="Zusman T."/>
            <person name="Lifshitz Z."/>
            <person name="Cohen O."/>
            <person name="Gilbert J.A."/>
            <person name="Pupko T."/>
            <person name="Shuman H.A."/>
            <person name="Segal G."/>
        </authorList>
    </citation>
    <scope>NUCLEOTIDE SEQUENCE [LARGE SCALE GENOMIC DNA]</scope>
    <source>
        <strain evidence="2 4">SC-18-C9</strain>
    </source>
</reference>
<gene>
    <name evidence="2" type="ORF">Lstg_2925</name>
    <name evidence="3" type="ORF">NCTC11991_02152</name>
</gene>
<evidence type="ECO:0000313" key="5">
    <source>
        <dbReference type="Proteomes" id="UP000255110"/>
    </source>
</evidence>
<dbReference type="Proteomes" id="UP000054820">
    <property type="component" value="Unassembled WGS sequence"/>
</dbReference>
<evidence type="ECO:0000313" key="2">
    <source>
        <dbReference type="EMBL" id="KTD71516.1"/>
    </source>
</evidence>
<keyword evidence="1" id="KW-0732">Signal</keyword>
<evidence type="ECO:0000256" key="1">
    <source>
        <dbReference type="SAM" id="SignalP"/>
    </source>
</evidence>
<evidence type="ECO:0000313" key="3">
    <source>
        <dbReference type="EMBL" id="STY23544.1"/>
    </source>
</evidence>
<dbReference type="STRING" id="460.Lstg_2925"/>
<feature type="chain" id="PRO_5016582076" description="Secreted protein" evidence="1">
    <location>
        <begin position="21"/>
        <end position="151"/>
    </location>
</feature>
<evidence type="ECO:0000313" key="4">
    <source>
        <dbReference type="Proteomes" id="UP000054820"/>
    </source>
</evidence>
<proteinExistence type="predicted"/>
<dbReference type="EMBL" id="UGOY01000001">
    <property type="protein sequence ID" value="STY23544.1"/>
    <property type="molecule type" value="Genomic_DNA"/>
</dbReference>